<organism evidence="5 6">
    <name type="scientific">Cohnella faecalis</name>
    <dbReference type="NCBI Taxonomy" id="2315694"/>
    <lineage>
        <taxon>Bacteria</taxon>
        <taxon>Bacillati</taxon>
        <taxon>Bacillota</taxon>
        <taxon>Bacilli</taxon>
        <taxon>Bacillales</taxon>
        <taxon>Paenibacillaceae</taxon>
        <taxon>Cohnella</taxon>
    </lineage>
</organism>
<dbReference type="RefSeq" id="WP_119148064.1">
    <property type="nucleotide sequence ID" value="NZ_JBHSOV010000005.1"/>
</dbReference>
<dbReference type="Pfam" id="PF00701">
    <property type="entry name" value="DHDPS"/>
    <property type="match status" value="1"/>
</dbReference>
<dbReference type="InterPro" id="IPR013785">
    <property type="entry name" value="Aldolase_TIM"/>
</dbReference>
<name>A0A398D116_9BACL</name>
<keyword evidence="1 2" id="KW-0456">Lyase</keyword>
<dbReference type="GO" id="GO:0008747">
    <property type="term" value="F:N-acetylneuraminate lyase activity"/>
    <property type="evidence" value="ECO:0007669"/>
    <property type="project" value="TreeGrafter"/>
</dbReference>
<proteinExistence type="inferred from homology"/>
<dbReference type="PANTHER" id="PTHR42849">
    <property type="entry name" value="N-ACETYLNEURAMINATE LYASE"/>
    <property type="match status" value="1"/>
</dbReference>
<comment type="similarity">
    <text evidence="2">Belongs to the DapA family.</text>
</comment>
<dbReference type="AlphaFoldDB" id="A0A398D116"/>
<feature type="active site" description="Proton donor/acceptor" evidence="3">
    <location>
        <position position="142"/>
    </location>
</feature>
<dbReference type="SUPFAM" id="SSF51569">
    <property type="entry name" value="Aldolase"/>
    <property type="match status" value="1"/>
</dbReference>
<accession>A0A398D116</accession>
<dbReference type="EMBL" id="QXJM01000023">
    <property type="protein sequence ID" value="RIE04864.1"/>
    <property type="molecule type" value="Genomic_DNA"/>
</dbReference>
<dbReference type="OrthoDB" id="9771791at2"/>
<reference evidence="5 6" key="1">
    <citation type="submission" date="2018-09" db="EMBL/GenBank/DDBJ databases">
        <title>Cohnella cavernae sp. nov., isolated from a karst cave.</title>
        <authorList>
            <person name="Zhu H."/>
        </authorList>
    </citation>
    <scope>NUCLEOTIDE SEQUENCE [LARGE SCALE GENOMIC DNA]</scope>
    <source>
        <strain evidence="5 6">K2E09-144</strain>
    </source>
</reference>
<dbReference type="GO" id="GO:0005829">
    <property type="term" value="C:cytosol"/>
    <property type="evidence" value="ECO:0007669"/>
    <property type="project" value="TreeGrafter"/>
</dbReference>
<evidence type="ECO:0000256" key="3">
    <source>
        <dbReference type="PIRSR" id="PIRSR001365-1"/>
    </source>
</evidence>
<feature type="binding site" evidence="4">
    <location>
        <position position="212"/>
    </location>
    <ligand>
        <name>pyruvate</name>
        <dbReference type="ChEBI" id="CHEBI:15361"/>
    </ligand>
</feature>
<evidence type="ECO:0000256" key="2">
    <source>
        <dbReference type="PIRNR" id="PIRNR001365"/>
    </source>
</evidence>
<dbReference type="InterPro" id="IPR002220">
    <property type="entry name" value="DapA-like"/>
</dbReference>
<dbReference type="PANTHER" id="PTHR42849:SF1">
    <property type="entry name" value="N-ACETYLNEURAMINATE LYASE"/>
    <property type="match status" value="1"/>
</dbReference>
<dbReference type="Proteomes" id="UP000266340">
    <property type="component" value="Unassembled WGS sequence"/>
</dbReference>
<protein>
    <submittedName>
        <fullName evidence="5">N-acetylneuraminate lyase</fullName>
    </submittedName>
</protein>
<sequence length="303" mass="33861">MSSNRKKYVQLQGIIPALITPYEDDGRISDKRTRELVRHLISQGVAGFYLSGSTGEGFLQTVEERQSFLEIVMDEVKSEVPVIAHVGAMDTATAVVLTKHAYGAGATAVSAVTPFYYKHGSEQIKRHYIDIAEAADIPLIAYHFPDMTGSKQSADFYRELSAVDGIIGLKFTSMNTYEMQQIMDVCGEDFLVFNGPDESCLAGLAMGAFGAIGSTYNIMPAKFVEMHRLFRQGRIDEARAVQYEVNRVINELMKYDFIAFEREILRLQGFDTGLPRKPIQQLSDAQRADIRETAARFPFLNIS</sequence>
<evidence type="ECO:0000256" key="1">
    <source>
        <dbReference type="ARBA" id="ARBA00023239"/>
    </source>
</evidence>
<evidence type="ECO:0000313" key="6">
    <source>
        <dbReference type="Proteomes" id="UP000266340"/>
    </source>
</evidence>
<dbReference type="Gene3D" id="3.20.20.70">
    <property type="entry name" value="Aldolase class I"/>
    <property type="match status" value="1"/>
</dbReference>
<dbReference type="PRINTS" id="PR00146">
    <property type="entry name" value="DHPICSNTHASE"/>
</dbReference>
<gene>
    <name evidence="5" type="ORF">D3H35_05210</name>
</gene>
<dbReference type="PIRSF" id="PIRSF001365">
    <property type="entry name" value="DHDPS"/>
    <property type="match status" value="1"/>
</dbReference>
<evidence type="ECO:0000313" key="5">
    <source>
        <dbReference type="EMBL" id="RIE04864.1"/>
    </source>
</evidence>
<feature type="active site" description="Schiff-base intermediate with substrate" evidence="3">
    <location>
        <position position="170"/>
    </location>
</feature>
<dbReference type="SMART" id="SM01130">
    <property type="entry name" value="DHDPS"/>
    <property type="match status" value="1"/>
</dbReference>
<comment type="caution">
    <text evidence="5">The sequence shown here is derived from an EMBL/GenBank/DDBJ whole genome shotgun (WGS) entry which is preliminary data.</text>
</comment>
<feature type="binding site" evidence="4">
    <location>
        <position position="54"/>
    </location>
    <ligand>
        <name>pyruvate</name>
        <dbReference type="ChEBI" id="CHEBI:15361"/>
    </ligand>
</feature>
<keyword evidence="6" id="KW-1185">Reference proteome</keyword>
<evidence type="ECO:0000256" key="4">
    <source>
        <dbReference type="PIRSR" id="PIRSR001365-2"/>
    </source>
</evidence>
<dbReference type="GO" id="GO:0019262">
    <property type="term" value="P:N-acetylneuraminate catabolic process"/>
    <property type="evidence" value="ECO:0007669"/>
    <property type="project" value="TreeGrafter"/>
</dbReference>